<dbReference type="CDD" id="cd09176">
    <property type="entry name" value="PLDc_unchar6"/>
    <property type="match status" value="1"/>
</dbReference>
<organism evidence="1">
    <name type="scientific">Cellulosimicrobium sp. ES-005</name>
    <dbReference type="NCBI Taxonomy" id="3163031"/>
    <lineage>
        <taxon>Bacteria</taxon>
        <taxon>Bacillati</taxon>
        <taxon>Actinomycetota</taxon>
        <taxon>Actinomycetes</taxon>
        <taxon>Micrococcales</taxon>
        <taxon>Promicromonosporaceae</taxon>
        <taxon>Cellulosimicrobium</taxon>
    </lineage>
</organism>
<dbReference type="RefSeq" id="WP_353708205.1">
    <property type="nucleotide sequence ID" value="NZ_CP159290.1"/>
</dbReference>
<protein>
    <submittedName>
        <fullName evidence="1">Phospholipase D family protein</fullName>
    </submittedName>
</protein>
<name>A0AAU8G1R2_9MICO</name>
<reference evidence="1" key="1">
    <citation type="submission" date="2024-06" db="EMBL/GenBank/DDBJ databases">
        <title>Complete genome sequence of the cellulolytic actinobacterium, Cellulosimicrobium ES-005.</title>
        <authorList>
            <person name="Matthews C.T."/>
            <person name="Underwood K.D."/>
            <person name="Ghanchi K.M."/>
            <person name="Fields S.D."/>
            <person name="Gardner S.G."/>
        </authorList>
    </citation>
    <scope>NUCLEOTIDE SEQUENCE</scope>
    <source>
        <strain evidence="1">ES-005</strain>
    </source>
</reference>
<dbReference type="EMBL" id="CP159290">
    <property type="protein sequence ID" value="XCH30212.1"/>
    <property type="molecule type" value="Genomic_DNA"/>
</dbReference>
<proteinExistence type="predicted"/>
<dbReference type="InterPro" id="IPR059166">
    <property type="entry name" value="PLD-like_cat"/>
</dbReference>
<accession>A0AAU8G1R2</accession>
<sequence length="609" mass="65130">MTLAPQSRVMLTDALRPPAGFRVETAVGTTYSLDLTSLLLAPLSFAVFDHDGDRTEAVAAVDPVRLLEAVRRHSRRTTVFCQAGGIHVPGAFRPILTFTEDSVVEVMPPEGRTIFHPKVWALRFVDVDGRSLHRFVILSRNMTFDRSWDTALVLDEDEVGTIDAAPAADFLRGLPGLALRGAGPERGQQVEDLASTLQSVRFAPPSPFTEGRLLPIGLRDEPVWPIPDFGRRLLAISPFLTRQAVSSLVSVAGERTIVSRAESLDLIGSRVLDGWDVNVLHRLAEADTEQDVDAASPALDEFIGTSEGLHAKTFVVDLPGSRSMTVTGSANLTSVPWGKSVEFDAVLVGPTASCGVAATLDGSTEVPGIRQLLTGYSVTAPDGLADAAIATSHEIERFHQTLAIGAPELHVAPLDEQRVTTTLSLSVPGGAPGETRVWPVSLPADGQSRDIGDELRWEIAPLNVTPFIAVETTAGTGDARVTRRCVLKAALTGSVDVRRQDAVASILRSKADVLRYLVLLLGDPSYDALLAQAVGGGGAFAGTFSGEAGSDVALLEPLVRATGRDEDALARVASLIEELRDLPDGDQLVPDGFEELWDVVWQVHQEANR</sequence>
<dbReference type="AlphaFoldDB" id="A0AAU8G1R2"/>
<gene>
    <name evidence="1" type="ORF">ABRQ22_00500</name>
</gene>
<evidence type="ECO:0000313" key="1">
    <source>
        <dbReference type="EMBL" id="XCH30212.1"/>
    </source>
</evidence>